<comment type="caution">
    <text evidence="1">The sequence shown here is derived from an EMBL/GenBank/DDBJ whole genome shotgun (WGS) entry which is preliminary data.</text>
</comment>
<dbReference type="EMBL" id="AWUE01014906">
    <property type="protein sequence ID" value="OMP00829.1"/>
    <property type="molecule type" value="Genomic_DNA"/>
</dbReference>
<organism evidence="1 2">
    <name type="scientific">Corchorus olitorius</name>
    <dbReference type="NCBI Taxonomy" id="93759"/>
    <lineage>
        <taxon>Eukaryota</taxon>
        <taxon>Viridiplantae</taxon>
        <taxon>Streptophyta</taxon>
        <taxon>Embryophyta</taxon>
        <taxon>Tracheophyta</taxon>
        <taxon>Spermatophyta</taxon>
        <taxon>Magnoliopsida</taxon>
        <taxon>eudicotyledons</taxon>
        <taxon>Gunneridae</taxon>
        <taxon>Pentapetalae</taxon>
        <taxon>rosids</taxon>
        <taxon>malvids</taxon>
        <taxon>Malvales</taxon>
        <taxon>Malvaceae</taxon>
        <taxon>Grewioideae</taxon>
        <taxon>Apeibeae</taxon>
        <taxon>Corchorus</taxon>
    </lineage>
</organism>
<keyword evidence="2" id="KW-1185">Reference proteome</keyword>
<sequence length="29" mass="3597">MGQIEIFTNEWVKRAMMEERKRVKTRCLI</sequence>
<accession>A0A1R3K168</accession>
<evidence type="ECO:0000313" key="1">
    <source>
        <dbReference type="EMBL" id="OMP00829.1"/>
    </source>
</evidence>
<protein>
    <submittedName>
        <fullName evidence="1">Uncharacterized protein</fullName>
    </submittedName>
</protein>
<gene>
    <name evidence="1" type="ORF">COLO4_12341</name>
</gene>
<reference evidence="2" key="1">
    <citation type="submission" date="2013-09" db="EMBL/GenBank/DDBJ databases">
        <title>Corchorus olitorius genome sequencing.</title>
        <authorList>
            <person name="Alam M."/>
            <person name="Haque M.S."/>
            <person name="Islam M.S."/>
            <person name="Emdad E.M."/>
            <person name="Islam M.M."/>
            <person name="Ahmed B."/>
            <person name="Halim A."/>
            <person name="Hossen Q.M.M."/>
            <person name="Hossain M.Z."/>
            <person name="Ahmed R."/>
            <person name="Khan M.M."/>
            <person name="Islam R."/>
            <person name="Rashid M.M."/>
            <person name="Khan S.A."/>
            <person name="Rahman M.S."/>
            <person name="Alam M."/>
            <person name="Yahiya A.S."/>
            <person name="Khan M.S."/>
            <person name="Azam M.S."/>
            <person name="Haque T."/>
            <person name="Lashkar M.Z.H."/>
            <person name="Akhand A.I."/>
            <person name="Morshed G."/>
            <person name="Roy S."/>
            <person name="Uddin K.S."/>
            <person name="Rabeya T."/>
            <person name="Hossain A.S."/>
            <person name="Chowdhury A."/>
            <person name="Snigdha A.R."/>
            <person name="Mortoza M.S."/>
            <person name="Matin S.A."/>
            <person name="Hoque S.M.E."/>
            <person name="Islam M.K."/>
            <person name="Roy D.K."/>
            <person name="Haider R."/>
            <person name="Moosa M.M."/>
            <person name="Elias S.M."/>
            <person name="Hasan A.M."/>
            <person name="Jahan S."/>
            <person name="Shafiuddin M."/>
            <person name="Mahmood N."/>
            <person name="Shommy N.S."/>
        </authorList>
    </citation>
    <scope>NUCLEOTIDE SEQUENCE [LARGE SCALE GENOMIC DNA]</scope>
    <source>
        <strain evidence="2">cv. O-4</strain>
    </source>
</reference>
<dbReference type="Proteomes" id="UP000187203">
    <property type="component" value="Unassembled WGS sequence"/>
</dbReference>
<proteinExistence type="predicted"/>
<evidence type="ECO:0000313" key="2">
    <source>
        <dbReference type="Proteomes" id="UP000187203"/>
    </source>
</evidence>
<name>A0A1R3K168_9ROSI</name>
<dbReference type="AlphaFoldDB" id="A0A1R3K168"/>